<evidence type="ECO:0000256" key="3">
    <source>
        <dbReference type="ARBA" id="ARBA00012438"/>
    </source>
</evidence>
<dbReference type="InterPro" id="IPR004358">
    <property type="entry name" value="Sig_transdc_His_kin-like_C"/>
</dbReference>
<comment type="caution">
    <text evidence="14">The sequence shown here is derived from an EMBL/GenBank/DDBJ whole genome shotgun (WGS) entry which is preliminary data.</text>
</comment>
<dbReference type="PANTHER" id="PTHR45436">
    <property type="entry name" value="SENSOR HISTIDINE KINASE YKOH"/>
    <property type="match status" value="1"/>
</dbReference>
<dbReference type="AlphaFoldDB" id="A0A3D9SUV2"/>
<dbReference type="GO" id="GO:0005886">
    <property type="term" value="C:plasma membrane"/>
    <property type="evidence" value="ECO:0007669"/>
    <property type="project" value="UniProtKB-SubCell"/>
</dbReference>
<keyword evidence="15" id="KW-1185">Reference proteome</keyword>
<comment type="catalytic activity">
    <reaction evidence="1">
        <text>ATP + protein L-histidine = ADP + protein N-phospho-L-histidine.</text>
        <dbReference type="EC" id="2.7.13.3"/>
    </reaction>
</comment>
<dbReference type="Proteomes" id="UP000256661">
    <property type="component" value="Unassembled WGS sequence"/>
</dbReference>
<evidence type="ECO:0000256" key="2">
    <source>
        <dbReference type="ARBA" id="ARBA00004236"/>
    </source>
</evidence>
<keyword evidence="5" id="KW-0808">Transferase</keyword>
<dbReference type="InterPro" id="IPR003660">
    <property type="entry name" value="HAMP_dom"/>
</dbReference>
<protein>
    <recommendedName>
        <fullName evidence="3">histidine kinase</fullName>
        <ecNumber evidence="3">2.7.13.3</ecNumber>
    </recommendedName>
</protein>
<dbReference type="EMBL" id="QTTT01000001">
    <property type="protein sequence ID" value="REE96785.1"/>
    <property type="molecule type" value="Genomic_DNA"/>
</dbReference>
<keyword evidence="6 11" id="KW-0812">Transmembrane</keyword>
<evidence type="ECO:0000256" key="6">
    <source>
        <dbReference type="ARBA" id="ARBA00022692"/>
    </source>
</evidence>
<organism evidence="14 15">
    <name type="scientific">Thermomonospora umbrina</name>
    <dbReference type="NCBI Taxonomy" id="111806"/>
    <lineage>
        <taxon>Bacteria</taxon>
        <taxon>Bacillati</taxon>
        <taxon>Actinomycetota</taxon>
        <taxon>Actinomycetes</taxon>
        <taxon>Streptosporangiales</taxon>
        <taxon>Thermomonosporaceae</taxon>
        <taxon>Thermomonospora</taxon>
    </lineage>
</organism>
<dbReference type="SUPFAM" id="SSF55874">
    <property type="entry name" value="ATPase domain of HSP90 chaperone/DNA topoisomerase II/histidine kinase"/>
    <property type="match status" value="1"/>
</dbReference>
<dbReference type="InterPro" id="IPR050428">
    <property type="entry name" value="TCS_sensor_his_kinase"/>
</dbReference>
<keyword evidence="4" id="KW-0597">Phosphoprotein</keyword>
<dbReference type="GO" id="GO:0000155">
    <property type="term" value="F:phosphorelay sensor kinase activity"/>
    <property type="evidence" value="ECO:0007669"/>
    <property type="project" value="InterPro"/>
</dbReference>
<dbReference type="Pfam" id="PF00672">
    <property type="entry name" value="HAMP"/>
    <property type="match status" value="1"/>
</dbReference>
<dbReference type="SMART" id="SM00387">
    <property type="entry name" value="HATPase_c"/>
    <property type="match status" value="1"/>
</dbReference>
<accession>A0A3D9SUV2</accession>
<keyword evidence="7 14" id="KW-0418">Kinase</keyword>
<comment type="subcellular location">
    <subcellularLocation>
        <location evidence="2">Cell membrane</location>
    </subcellularLocation>
</comment>
<dbReference type="EC" id="2.7.13.3" evidence="3"/>
<reference evidence="14 15" key="1">
    <citation type="submission" date="2018-08" db="EMBL/GenBank/DDBJ databases">
        <title>Sequencing the genomes of 1000 actinobacteria strains.</title>
        <authorList>
            <person name="Klenk H.-P."/>
        </authorList>
    </citation>
    <scope>NUCLEOTIDE SEQUENCE [LARGE SCALE GENOMIC DNA]</scope>
    <source>
        <strain evidence="14 15">DSM 43927</strain>
    </source>
</reference>
<sequence length="453" mass="49072">MFKRSTWPLRARMTLLACSVMALACLLVSVLVVIGVRGRATDYARDRTGKEALKVLHLVKTDRLPPVLDVENDIAVQVLDPRGHVVAATPDLLGKAPMAHVVPGPDNPLTTRRLCPPEGLDGCMDIVAFRVYQPDGHWMIYAADDAVPWYVSGSMVTFLLAMTLLLVLLTALGASRTVSRTLAPVGAIRAELAEITASDTGRRVPVPENRDEIRLLAETVNATLQRLDAALAQMRRFTSDASHDLRSPITAARTQVEEAMLYPDETDWPATARKVLASLDRLQAIVTDLLELAAMDAGAKKSDECVDLAALVSAELRRQTRRVPVHTELTGGTTVNGDPLRLSRLVVNLIDNAERHAATAVTVIVRKDGPTAVLEVRDDGAGIPPHHRETVFQRFTRLDAARSRDAGGTGLGLPIARQTAEAHGGTLTVEDSPRGARLVLRLPLSPKATRPPR</sequence>
<dbReference type="PRINTS" id="PR00344">
    <property type="entry name" value="BCTRLSENSOR"/>
</dbReference>
<evidence type="ECO:0000259" key="13">
    <source>
        <dbReference type="PROSITE" id="PS50885"/>
    </source>
</evidence>
<dbReference type="InterPro" id="IPR005467">
    <property type="entry name" value="His_kinase_dom"/>
</dbReference>
<evidence type="ECO:0000259" key="12">
    <source>
        <dbReference type="PROSITE" id="PS50109"/>
    </source>
</evidence>
<evidence type="ECO:0000256" key="5">
    <source>
        <dbReference type="ARBA" id="ARBA00022679"/>
    </source>
</evidence>
<dbReference type="InterPro" id="IPR036890">
    <property type="entry name" value="HATPase_C_sf"/>
</dbReference>
<evidence type="ECO:0000313" key="14">
    <source>
        <dbReference type="EMBL" id="REE96785.1"/>
    </source>
</evidence>
<dbReference type="InterPro" id="IPR003661">
    <property type="entry name" value="HisK_dim/P_dom"/>
</dbReference>
<dbReference type="CDD" id="cd00082">
    <property type="entry name" value="HisKA"/>
    <property type="match status" value="1"/>
</dbReference>
<dbReference type="PROSITE" id="PS50109">
    <property type="entry name" value="HIS_KIN"/>
    <property type="match status" value="1"/>
</dbReference>
<evidence type="ECO:0000256" key="4">
    <source>
        <dbReference type="ARBA" id="ARBA00022553"/>
    </source>
</evidence>
<evidence type="ECO:0000313" key="15">
    <source>
        <dbReference type="Proteomes" id="UP000256661"/>
    </source>
</evidence>
<keyword evidence="8 11" id="KW-1133">Transmembrane helix</keyword>
<dbReference type="SMART" id="SM00388">
    <property type="entry name" value="HisKA"/>
    <property type="match status" value="1"/>
</dbReference>
<name>A0A3D9SUV2_9ACTN</name>
<dbReference type="CDD" id="cd00075">
    <property type="entry name" value="HATPase"/>
    <property type="match status" value="1"/>
</dbReference>
<dbReference type="SMART" id="SM00304">
    <property type="entry name" value="HAMP"/>
    <property type="match status" value="1"/>
</dbReference>
<evidence type="ECO:0000256" key="9">
    <source>
        <dbReference type="ARBA" id="ARBA00023012"/>
    </source>
</evidence>
<evidence type="ECO:0000256" key="11">
    <source>
        <dbReference type="SAM" id="Phobius"/>
    </source>
</evidence>
<dbReference type="InterPro" id="IPR003594">
    <property type="entry name" value="HATPase_dom"/>
</dbReference>
<evidence type="ECO:0000256" key="1">
    <source>
        <dbReference type="ARBA" id="ARBA00000085"/>
    </source>
</evidence>
<dbReference type="Gene3D" id="3.30.565.10">
    <property type="entry name" value="Histidine kinase-like ATPase, C-terminal domain"/>
    <property type="match status" value="1"/>
</dbReference>
<evidence type="ECO:0000256" key="7">
    <source>
        <dbReference type="ARBA" id="ARBA00022777"/>
    </source>
</evidence>
<feature type="domain" description="HAMP" evidence="13">
    <location>
        <begin position="179"/>
        <end position="232"/>
    </location>
</feature>
<keyword evidence="9" id="KW-0902">Two-component regulatory system</keyword>
<dbReference type="PROSITE" id="PS51257">
    <property type="entry name" value="PROKAR_LIPOPROTEIN"/>
    <property type="match status" value="1"/>
</dbReference>
<evidence type="ECO:0000256" key="10">
    <source>
        <dbReference type="ARBA" id="ARBA00023136"/>
    </source>
</evidence>
<dbReference type="PROSITE" id="PS50885">
    <property type="entry name" value="HAMP"/>
    <property type="match status" value="1"/>
</dbReference>
<keyword evidence="10 11" id="KW-0472">Membrane</keyword>
<dbReference type="Gene3D" id="1.10.287.130">
    <property type="match status" value="1"/>
</dbReference>
<dbReference type="InterPro" id="IPR036097">
    <property type="entry name" value="HisK_dim/P_sf"/>
</dbReference>
<evidence type="ECO:0000256" key="8">
    <source>
        <dbReference type="ARBA" id="ARBA00022989"/>
    </source>
</evidence>
<gene>
    <name evidence="14" type="ORF">DFJ69_2232</name>
</gene>
<dbReference type="Pfam" id="PF00512">
    <property type="entry name" value="HisKA"/>
    <property type="match status" value="1"/>
</dbReference>
<dbReference type="Pfam" id="PF02518">
    <property type="entry name" value="HATPase_c"/>
    <property type="match status" value="1"/>
</dbReference>
<proteinExistence type="predicted"/>
<feature type="transmembrane region" description="Helical" evidence="11">
    <location>
        <begin position="149"/>
        <end position="172"/>
    </location>
</feature>
<dbReference type="PANTHER" id="PTHR45436:SF5">
    <property type="entry name" value="SENSOR HISTIDINE KINASE TRCS"/>
    <property type="match status" value="1"/>
</dbReference>
<dbReference type="SUPFAM" id="SSF47384">
    <property type="entry name" value="Homodimeric domain of signal transducing histidine kinase"/>
    <property type="match status" value="1"/>
</dbReference>
<feature type="domain" description="Histidine kinase" evidence="12">
    <location>
        <begin position="240"/>
        <end position="446"/>
    </location>
</feature>